<comment type="subcellular location">
    <subcellularLocation>
        <location evidence="1">Membrane</location>
        <topology evidence="1">Multi-pass membrane protein</topology>
    </subcellularLocation>
</comment>
<evidence type="ECO:0000313" key="7">
    <source>
        <dbReference type="EMBL" id="MPM04117.1"/>
    </source>
</evidence>
<dbReference type="GO" id="GO:0005886">
    <property type="term" value="C:plasma membrane"/>
    <property type="evidence" value="ECO:0007669"/>
    <property type="project" value="TreeGrafter"/>
</dbReference>
<keyword evidence="3" id="KW-0029">Amino-acid transport</keyword>
<protein>
    <submittedName>
        <fullName evidence="7">L-cystine transport system permease protein TcyL</fullName>
    </submittedName>
</protein>
<proteinExistence type="predicted"/>
<evidence type="ECO:0000256" key="4">
    <source>
        <dbReference type="ARBA" id="ARBA00022989"/>
    </source>
</evidence>
<keyword evidence="2" id="KW-0812">Transmembrane</keyword>
<evidence type="ECO:0000259" key="6">
    <source>
        <dbReference type="PROSITE" id="PS50928"/>
    </source>
</evidence>
<keyword evidence="3" id="KW-0813">Transport</keyword>
<evidence type="ECO:0000256" key="2">
    <source>
        <dbReference type="ARBA" id="ARBA00022692"/>
    </source>
</evidence>
<dbReference type="PROSITE" id="PS50928">
    <property type="entry name" value="ABC_TM1"/>
    <property type="match status" value="1"/>
</dbReference>
<evidence type="ECO:0000256" key="5">
    <source>
        <dbReference type="ARBA" id="ARBA00023136"/>
    </source>
</evidence>
<sequence length="136" mass="14898">MVTAFSLSFGNVMSEIIRTSYLAVEKGQYEAAVSVGLTRFDAFRRIILPQAAVVALPNIINSILTLLKEGSLAYTIGLIDVMGKANLLIAMNYEAHALETLLALSFIYWSISIIIENANGLLEQKLSKGRTFIKTV</sequence>
<dbReference type="InterPro" id="IPR035906">
    <property type="entry name" value="MetI-like_sf"/>
</dbReference>
<dbReference type="GO" id="GO:0006865">
    <property type="term" value="P:amino acid transport"/>
    <property type="evidence" value="ECO:0007669"/>
    <property type="project" value="UniProtKB-KW"/>
</dbReference>
<dbReference type="AlphaFoldDB" id="A0A644WKK8"/>
<dbReference type="Gene3D" id="1.10.3720.10">
    <property type="entry name" value="MetI-like"/>
    <property type="match status" value="1"/>
</dbReference>
<accession>A0A644WKK8</accession>
<dbReference type="PANTHER" id="PTHR30614">
    <property type="entry name" value="MEMBRANE COMPONENT OF AMINO ACID ABC TRANSPORTER"/>
    <property type="match status" value="1"/>
</dbReference>
<dbReference type="SUPFAM" id="SSF161098">
    <property type="entry name" value="MetI-like"/>
    <property type="match status" value="1"/>
</dbReference>
<evidence type="ECO:0000256" key="3">
    <source>
        <dbReference type="ARBA" id="ARBA00022970"/>
    </source>
</evidence>
<dbReference type="PANTHER" id="PTHR30614:SF0">
    <property type="entry name" value="L-CYSTINE TRANSPORT SYSTEM PERMEASE PROTEIN TCYL"/>
    <property type="match status" value="1"/>
</dbReference>
<dbReference type="EMBL" id="VSSQ01001011">
    <property type="protein sequence ID" value="MPM04117.1"/>
    <property type="molecule type" value="Genomic_DNA"/>
</dbReference>
<dbReference type="Pfam" id="PF00528">
    <property type="entry name" value="BPD_transp_1"/>
    <property type="match status" value="1"/>
</dbReference>
<evidence type="ECO:0000256" key="1">
    <source>
        <dbReference type="ARBA" id="ARBA00004141"/>
    </source>
</evidence>
<dbReference type="CDD" id="cd06261">
    <property type="entry name" value="TM_PBP2"/>
    <property type="match status" value="1"/>
</dbReference>
<dbReference type="InterPro" id="IPR000515">
    <property type="entry name" value="MetI-like"/>
</dbReference>
<comment type="caution">
    <text evidence="7">The sequence shown here is derived from an EMBL/GenBank/DDBJ whole genome shotgun (WGS) entry which is preliminary data.</text>
</comment>
<organism evidence="7">
    <name type="scientific">bioreactor metagenome</name>
    <dbReference type="NCBI Taxonomy" id="1076179"/>
    <lineage>
        <taxon>unclassified sequences</taxon>
        <taxon>metagenomes</taxon>
        <taxon>ecological metagenomes</taxon>
    </lineage>
</organism>
<keyword evidence="5" id="KW-0472">Membrane</keyword>
<dbReference type="GO" id="GO:0055085">
    <property type="term" value="P:transmembrane transport"/>
    <property type="evidence" value="ECO:0007669"/>
    <property type="project" value="InterPro"/>
</dbReference>
<reference evidence="7" key="1">
    <citation type="submission" date="2019-08" db="EMBL/GenBank/DDBJ databases">
        <authorList>
            <person name="Kucharzyk K."/>
            <person name="Murdoch R.W."/>
            <person name="Higgins S."/>
            <person name="Loffler F."/>
        </authorList>
    </citation>
    <scope>NUCLEOTIDE SEQUENCE</scope>
</reference>
<name>A0A644WKK8_9ZZZZ</name>
<keyword evidence="4" id="KW-1133">Transmembrane helix</keyword>
<dbReference type="InterPro" id="IPR043429">
    <property type="entry name" value="ArtM/GltK/GlnP/TcyL/YhdX-like"/>
</dbReference>
<feature type="domain" description="ABC transmembrane type-1" evidence="6">
    <location>
        <begin position="1"/>
        <end position="119"/>
    </location>
</feature>
<gene>
    <name evidence="7" type="primary">tcyL_1</name>
    <name evidence="7" type="ORF">SDC9_50387</name>
</gene>